<keyword evidence="5 7" id="KW-0472">Membrane</keyword>
<keyword evidence="4 7" id="KW-1133">Transmembrane helix</keyword>
<dbReference type="PANTHER" id="PTHR30625:SF17">
    <property type="entry name" value="TOLQ-RELATED"/>
    <property type="match status" value="1"/>
</dbReference>
<name>A0A1G9U832_9BACT</name>
<dbReference type="PANTHER" id="PTHR30625">
    <property type="entry name" value="PROTEIN TOLQ"/>
    <property type="match status" value="1"/>
</dbReference>
<feature type="transmembrane region" description="Helical" evidence="7">
    <location>
        <begin position="179"/>
        <end position="198"/>
    </location>
</feature>
<dbReference type="GO" id="GO:0017038">
    <property type="term" value="P:protein import"/>
    <property type="evidence" value="ECO:0007669"/>
    <property type="project" value="TreeGrafter"/>
</dbReference>
<evidence type="ECO:0000256" key="3">
    <source>
        <dbReference type="ARBA" id="ARBA00022692"/>
    </source>
</evidence>
<accession>A0A1G9U832</accession>
<dbReference type="InterPro" id="IPR050790">
    <property type="entry name" value="ExbB/TolQ_transport"/>
</dbReference>
<dbReference type="GO" id="GO:0005886">
    <property type="term" value="C:plasma membrane"/>
    <property type="evidence" value="ECO:0007669"/>
    <property type="project" value="UniProtKB-SubCell"/>
</dbReference>
<evidence type="ECO:0000259" key="8">
    <source>
        <dbReference type="Pfam" id="PF01618"/>
    </source>
</evidence>
<evidence type="ECO:0000256" key="6">
    <source>
        <dbReference type="RuleBase" id="RU004057"/>
    </source>
</evidence>
<keyword evidence="2" id="KW-1003">Cell membrane</keyword>
<dbReference type="EMBL" id="FNGS01000007">
    <property type="protein sequence ID" value="SDM56166.1"/>
    <property type="molecule type" value="Genomic_DNA"/>
</dbReference>
<comment type="subcellular location">
    <subcellularLocation>
        <location evidence="1">Cell membrane</location>
        <topology evidence="1">Multi-pass membrane protein</topology>
    </subcellularLocation>
    <subcellularLocation>
        <location evidence="6">Membrane</location>
        <topology evidence="6">Multi-pass membrane protein</topology>
    </subcellularLocation>
</comment>
<organism evidence="9 10">
    <name type="scientific">Siphonobacter aquaeclarae</name>
    <dbReference type="NCBI Taxonomy" id="563176"/>
    <lineage>
        <taxon>Bacteria</taxon>
        <taxon>Pseudomonadati</taxon>
        <taxon>Bacteroidota</taxon>
        <taxon>Cytophagia</taxon>
        <taxon>Cytophagales</taxon>
        <taxon>Cytophagaceae</taxon>
        <taxon>Siphonobacter</taxon>
    </lineage>
</organism>
<keyword evidence="3 7" id="KW-0812">Transmembrane</keyword>
<gene>
    <name evidence="9" type="ORF">SAMN04488090_3718</name>
</gene>
<evidence type="ECO:0000256" key="7">
    <source>
        <dbReference type="SAM" id="Phobius"/>
    </source>
</evidence>
<feature type="domain" description="MotA/TolQ/ExbB proton channel" evidence="8">
    <location>
        <begin position="91"/>
        <end position="210"/>
    </location>
</feature>
<comment type="similarity">
    <text evidence="6">Belongs to the exbB/tolQ family.</text>
</comment>
<dbReference type="RefSeq" id="WP_176785608.1">
    <property type="nucleotide sequence ID" value="NZ_FNGS01000007.1"/>
</dbReference>
<proteinExistence type="inferred from homology"/>
<evidence type="ECO:0000256" key="2">
    <source>
        <dbReference type="ARBA" id="ARBA00022475"/>
    </source>
</evidence>
<keyword evidence="6" id="KW-0653">Protein transport</keyword>
<feature type="transmembrane region" description="Helical" evidence="7">
    <location>
        <begin position="31"/>
        <end position="50"/>
    </location>
</feature>
<keyword evidence="10" id="KW-1185">Reference proteome</keyword>
<evidence type="ECO:0000256" key="1">
    <source>
        <dbReference type="ARBA" id="ARBA00004651"/>
    </source>
</evidence>
<dbReference type="Proteomes" id="UP000198901">
    <property type="component" value="Unassembled WGS sequence"/>
</dbReference>
<reference evidence="9 10" key="1">
    <citation type="submission" date="2016-10" db="EMBL/GenBank/DDBJ databases">
        <authorList>
            <person name="de Groot N.N."/>
        </authorList>
    </citation>
    <scope>NUCLEOTIDE SEQUENCE [LARGE SCALE GENOMIC DNA]</scope>
    <source>
        <strain evidence="9 10">DSM 21668</strain>
    </source>
</reference>
<sequence>MLLQTLTMTDSTAAAAQGGGSISLLELLAAGGWLMIPIAFLLFLTIFLFIERWLYLKKAISLGAAFEASFWGLVQSGNLNAARQLCRNDHSAVSRVLEKGLNRIGTPIPEIEQAMGNSAQLEISHMEKNLGLLGTIAAIAPMFGFLGTVAGMIRAFHAISVSNNLSIGTISGGIYEKMITSASGLAVGILAYVLLTILNGMVDRAVARLQSATNQFVDVLYQPVSA</sequence>
<dbReference type="InterPro" id="IPR002898">
    <property type="entry name" value="MotA_ExbB_proton_chnl"/>
</dbReference>
<dbReference type="Pfam" id="PF01618">
    <property type="entry name" value="MotA_ExbB"/>
    <property type="match status" value="1"/>
</dbReference>
<feature type="transmembrane region" description="Helical" evidence="7">
    <location>
        <begin position="130"/>
        <end position="159"/>
    </location>
</feature>
<evidence type="ECO:0000313" key="10">
    <source>
        <dbReference type="Proteomes" id="UP000198901"/>
    </source>
</evidence>
<protein>
    <submittedName>
        <fullName evidence="9">Outer membrane transport energization protein ExbB</fullName>
    </submittedName>
</protein>
<evidence type="ECO:0000256" key="5">
    <source>
        <dbReference type="ARBA" id="ARBA00023136"/>
    </source>
</evidence>
<evidence type="ECO:0000313" key="9">
    <source>
        <dbReference type="EMBL" id="SDM56166.1"/>
    </source>
</evidence>
<dbReference type="STRING" id="563176.SAMN04488090_3718"/>
<dbReference type="AlphaFoldDB" id="A0A1G9U832"/>
<evidence type="ECO:0000256" key="4">
    <source>
        <dbReference type="ARBA" id="ARBA00022989"/>
    </source>
</evidence>
<keyword evidence="6" id="KW-0813">Transport</keyword>